<accession>A0A6J4KRL5</accession>
<evidence type="ECO:0000259" key="1">
    <source>
        <dbReference type="Pfam" id="PF12867"/>
    </source>
</evidence>
<organism evidence="2">
    <name type="scientific">uncultured Gemmatimonadota bacterium</name>
    <dbReference type="NCBI Taxonomy" id="203437"/>
    <lineage>
        <taxon>Bacteria</taxon>
        <taxon>Pseudomonadati</taxon>
        <taxon>Gemmatimonadota</taxon>
        <taxon>environmental samples</taxon>
    </lineage>
</organism>
<dbReference type="InterPro" id="IPR034660">
    <property type="entry name" value="DinB/YfiT-like"/>
</dbReference>
<dbReference type="EMBL" id="CADCTV010000228">
    <property type="protein sequence ID" value="CAA9309740.1"/>
    <property type="molecule type" value="Genomic_DNA"/>
</dbReference>
<name>A0A6J4KRL5_9BACT</name>
<gene>
    <name evidence="2" type="ORF">AVDCRST_MAG89-1045</name>
</gene>
<dbReference type="AlphaFoldDB" id="A0A6J4KRL5"/>
<dbReference type="Pfam" id="PF12867">
    <property type="entry name" value="DinB_2"/>
    <property type="match status" value="1"/>
</dbReference>
<protein>
    <recommendedName>
        <fullName evidence="1">DinB-like domain-containing protein</fullName>
    </recommendedName>
</protein>
<sequence length="168" mass="18258">MPDLQSALHAHDQAVQAFLASAGAVPPERWNRPRAEGKWSPGQIAEHLALSYEASGEVLHGRSPGPAPPRLLRPLLRTVLLRPILWLGRFPAASKAPEVLRPGPSTADAPVLLERLRTAAAAFESAAREVRGTDIDHPAFGRLPLADLVRLQEIHTRHHHLQLPSDAA</sequence>
<dbReference type="SUPFAM" id="SSF109854">
    <property type="entry name" value="DinB/YfiT-like putative metalloenzymes"/>
    <property type="match status" value="1"/>
</dbReference>
<evidence type="ECO:0000313" key="2">
    <source>
        <dbReference type="EMBL" id="CAA9309740.1"/>
    </source>
</evidence>
<dbReference type="Gene3D" id="1.20.120.450">
    <property type="entry name" value="dinb family like domain"/>
    <property type="match status" value="1"/>
</dbReference>
<dbReference type="InterPro" id="IPR024775">
    <property type="entry name" value="DinB-like"/>
</dbReference>
<reference evidence="2" key="1">
    <citation type="submission" date="2020-02" db="EMBL/GenBank/DDBJ databases">
        <authorList>
            <person name="Meier V. D."/>
        </authorList>
    </citation>
    <scope>NUCLEOTIDE SEQUENCE</scope>
    <source>
        <strain evidence="2">AVDCRST_MAG89</strain>
    </source>
</reference>
<proteinExistence type="predicted"/>
<feature type="domain" description="DinB-like" evidence="1">
    <location>
        <begin position="12"/>
        <end position="163"/>
    </location>
</feature>